<dbReference type="AlphaFoldDB" id="A0A1G8RKG2"/>
<evidence type="ECO:0000313" key="3">
    <source>
        <dbReference type="Proteomes" id="UP000199527"/>
    </source>
</evidence>
<feature type="signal peptide" evidence="1">
    <location>
        <begin position="1"/>
        <end position="27"/>
    </location>
</feature>
<gene>
    <name evidence="2" type="ORF">SAMN04488540_105203</name>
</gene>
<organism evidence="2 3">
    <name type="scientific">Ferrimonas sediminum</name>
    <dbReference type="NCBI Taxonomy" id="718193"/>
    <lineage>
        <taxon>Bacteria</taxon>
        <taxon>Pseudomonadati</taxon>
        <taxon>Pseudomonadota</taxon>
        <taxon>Gammaproteobacteria</taxon>
        <taxon>Alteromonadales</taxon>
        <taxon>Ferrimonadaceae</taxon>
        <taxon>Ferrimonas</taxon>
    </lineage>
</organism>
<sequence length="696" mass="76260">MMNTLLKRIYAPTPVALLVYCSLFSVASNGQEPAAAYTSPLHTFSMGDLLVDFKGRTFTQDSAAICGLPGGVSCPNAIDPATGQPYVYPIVDKQSITLYPVDTEFGFEVVDFLGAEGKELSPRDYLEGYIGNITEGDEIVGVKISNAETDTYKVKPPLGTWCQGLGGTSVKCSSEHYTVMEHSLTCHETVPYMHANPDNGEQAVLTFSSGEESLCKEAGLDDEHVIVGLGTSLEDFSQLEPNDNLRVDQDIAVSSDYSITVKDDGKALYRWGGLIKRPNDIRLYARIPLPQEWKEPGADYAIESAKLVVTHWITNNPNDQLRPEDLENEAATGRKPSYWEDIDGNRFSAKNCFEGDGDFIEENTYFRHQNSSYAIPTGVAPPADSRLSKDLIDGYTNAYYTSIDRDPFQWSYVNIAEEAAKRYNFLGFEHPLTAEEVAQQGLRLVSGPRWRLRANKFGQDIPGLEIPLAECTVPPYTHDNIRYEVGTPVTTVINLLDWDDIDGTSPSPLASSRGWVEVANNLAVEVQPGVVSIQDGIEYPVSTNGLPMTEDFDLAVYIKGDRKPTALFTAQLVINDERPIEALPDGLSISAFKVPEKVSTYKDNVLIAATVTNEDTALASGYGELVIVGTSEESGEVVAQFSASIDGLDPGSKQLYDFRWTSPGERGLIIWTASVLQEGEVIAELSDVTLVRSKGQ</sequence>
<evidence type="ECO:0000313" key="2">
    <source>
        <dbReference type="EMBL" id="SDJ17402.1"/>
    </source>
</evidence>
<dbReference type="Proteomes" id="UP000199527">
    <property type="component" value="Unassembled WGS sequence"/>
</dbReference>
<protein>
    <submittedName>
        <fullName evidence="2">Uncharacterized protein</fullName>
    </submittedName>
</protein>
<feature type="chain" id="PRO_5011643952" evidence="1">
    <location>
        <begin position="28"/>
        <end position="696"/>
    </location>
</feature>
<reference evidence="3" key="1">
    <citation type="submission" date="2016-10" db="EMBL/GenBank/DDBJ databases">
        <authorList>
            <person name="Varghese N."/>
            <person name="Submissions S."/>
        </authorList>
    </citation>
    <scope>NUCLEOTIDE SEQUENCE [LARGE SCALE GENOMIC DNA]</scope>
    <source>
        <strain evidence="3">DSM 23317</strain>
    </source>
</reference>
<keyword evidence="1" id="KW-0732">Signal</keyword>
<name>A0A1G8RKG2_9GAMM</name>
<proteinExistence type="predicted"/>
<accession>A0A1G8RKG2</accession>
<evidence type="ECO:0000256" key="1">
    <source>
        <dbReference type="SAM" id="SignalP"/>
    </source>
</evidence>
<dbReference type="RefSeq" id="WP_245709901.1">
    <property type="nucleotide sequence ID" value="NZ_FNEM01000005.1"/>
</dbReference>
<keyword evidence="3" id="KW-1185">Reference proteome</keyword>
<dbReference type="EMBL" id="FNEM01000005">
    <property type="protein sequence ID" value="SDJ17402.1"/>
    <property type="molecule type" value="Genomic_DNA"/>
</dbReference>